<reference evidence="2" key="1">
    <citation type="journal article" date="2018" name="Nat. Plants">
        <title>Whole-genome landscape of Medicago truncatula symbiotic genes.</title>
        <authorList>
            <person name="Pecrix Y."/>
            <person name="Staton S.E."/>
            <person name="Sallet E."/>
            <person name="Lelandais-Briere C."/>
            <person name="Moreau S."/>
            <person name="Carrere S."/>
            <person name="Blein T."/>
            <person name="Jardinaud M.F."/>
            <person name="Latrasse D."/>
            <person name="Zouine M."/>
            <person name="Zahm M."/>
            <person name="Kreplak J."/>
            <person name="Mayjonade B."/>
            <person name="Satge C."/>
            <person name="Perez M."/>
            <person name="Cauet S."/>
            <person name="Marande W."/>
            <person name="Chantry-Darmon C."/>
            <person name="Lopez-Roques C."/>
            <person name="Bouchez O."/>
            <person name="Berard A."/>
            <person name="Debelle F."/>
            <person name="Munos S."/>
            <person name="Bendahmane A."/>
            <person name="Berges H."/>
            <person name="Niebel A."/>
            <person name="Buitink J."/>
            <person name="Frugier F."/>
            <person name="Benhamed M."/>
            <person name="Crespi M."/>
            <person name="Gouzy J."/>
            <person name="Gamas P."/>
        </authorList>
    </citation>
    <scope>NUCLEOTIDE SEQUENCE [LARGE SCALE GENOMIC DNA]</scope>
    <source>
        <strain evidence="2">cv. Jemalong A17</strain>
    </source>
</reference>
<accession>A0A396HTK4</accession>
<protein>
    <submittedName>
        <fullName evidence="1">Uncharacterized protein</fullName>
    </submittedName>
</protein>
<dbReference type="Gramene" id="rna29026">
    <property type="protein sequence ID" value="RHN54047.1"/>
    <property type="gene ID" value="gene29026"/>
</dbReference>
<gene>
    <name evidence="1" type="ORF">MtrunA17_Chr5g0402431</name>
</gene>
<dbReference type="Proteomes" id="UP000265566">
    <property type="component" value="Chromosome 5"/>
</dbReference>
<dbReference type="AlphaFoldDB" id="A0A396HTK4"/>
<dbReference type="EMBL" id="PSQE01000005">
    <property type="protein sequence ID" value="RHN54047.1"/>
    <property type="molecule type" value="Genomic_DNA"/>
</dbReference>
<proteinExistence type="predicted"/>
<evidence type="ECO:0000313" key="1">
    <source>
        <dbReference type="EMBL" id="RHN54047.1"/>
    </source>
</evidence>
<name>A0A396HTK4_MEDTR</name>
<sequence length="45" mass="5129">MSTVFSERRVPSSMKVILAVLFNNTFLNPVFGKNTSIVTLYKSYQ</sequence>
<evidence type="ECO:0000313" key="2">
    <source>
        <dbReference type="Proteomes" id="UP000265566"/>
    </source>
</evidence>
<organism evidence="1 2">
    <name type="scientific">Medicago truncatula</name>
    <name type="common">Barrel medic</name>
    <name type="synonym">Medicago tribuloides</name>
    <dbReference type="NCBI Taxonomy" id="3880"/>
    <lineage>
        <taxon>Eukaryota</taxon>
        <taxon>Viridiplantae</taxon>
        <taxon>Streptophyta</taxon>
        <taxon>Embryophyta</taxon>
        <taxon>Tracheophyta</taxon>
        <taxon>Spermatophyta</taxon>
        <taxon>Magnoliopsida</taxon>
        <taxon>eudicotyledons</taxon>
        <taxon>Gunneridae</taxon>
        <taxon>Pentapetalae</taxon>
        <taxon>rosids</taxon>
        <taxon>fabids</taxon>
        <taxon>Fabales</taxon>
        <taxon>Fabaceae</taxon>
        <taxon>Papilionoideae</taxon>
        <taxon>50 kb inversion clade</taxon>
        <taxon>NPAAA clade</taxon>
        <taxon>Hologalegina</taxon>
        <taxon>IRL clade</taxon>
        <taxon>Trifolieae</taxon>
        <taxon>Medicago</taxon>
    </lineage>
</organism>
<comment type="caution">
    <text evidence="1">The sequence shown here is derived from an EMBL/GenBank/DDBJ whole genome shotgun (WGS) entry which is preliminary data.</text>
</comment>